<evidence type="ECO:0000256" key="1">
    <source>
        <dbReference type="SAM" id="Phobius"/>
    </source>
</evidence>
<keyword evidence="3" id="KW-1185">Reference proteome</keyword>
<feature type="transmembrane region" description="Helical" evidence="1">
    <location>
        <begin position="123"/>
        <end position="145"/>
    </location>
</feature>
<dbReference type="Pfam" id="PF06532">
    <property type="entry name" value="NrsF"/>
    <property type="match status" value="1"/>
</dbReference>
<name>A0A9X2PIG8_9HYPH</name>
<dbReference type="Proteomes" id="UP001151088">
    <property type="component" value="Unassembled WGS sequence"/>
</dbReference>
<sequence length="211" mass="21844">MKTTDLISLMAADAPVRMRLGRALALALVAGVVVSAVVLLVSVGLRHNLVSVFETARVLFKVCFTLALAVSAAALVFRVGRPGAPLGRRLLLLAGLVAVLLAAIGTELMVVPPAHWMASLEGANAAFCVFFIPVLSLAPLGALLYALREGAPDSPGLAGAAAGLAASAIGAALYAWHCPDDSPLFVATWYMLGIAIVTTAGFFAGRRLLRW</sequence>
<feature type="transmembrane region" description="Helical" evidence="1">
    <location>
        <begin position="189"/>
        <end position="209"/>
    </location>
</feature>
<evidence type="ECO:0000313" key="3">
    <source>
        <dbReference type="Proteomes" id="UP001151088"/>
    </source>
</evidence>
<comment type="caution">
    <text evidence="2">The sequence shown here is derived from an EMBL/GenBank/DDBJ whole genome shotgun (WGS) entry which is preliminary data.</text>
</comment>
<keyword evidence="1" id="KW-0812">Transmembrane</keyword>
<dbReference type="AlphaFoldDB" id="A0A9X2PIG8"/>
<reference evidence="2" key="1">
    <citation type="submission" date="2022-08" db="EMBL/GenBank/DDBJ databases">
        <authorList>
            <person name="Li F."/>
        </authorList>
    </citation>
    <scope>NUCLEOTIDE SEQUENCE</scope>
    <source>
        <strain evidence="2">MQZ15Z-1</strain>
    </source>
</reference>
<evidence type="ECO:0000313" key="2">
    <source>
        <dbReference type="EMBL" id="MCS0496803.1"/>
    </source>
</evidence>
<organism evidence="2 3">
    <name type="scientific">Ancylobacter mangrovi</name>
    <dbReference type="NCBI Taxonomy" id="2972472"/>
    <lineage>
        <taxon>Bacteria</taxon>
        <taxon>Pseudomonadati</taxon>
        <taxon>Pseudomonadota</taxon>
        <taxon>Alphaproteobacteria</taxon>
        <taxon>Hyphomicrobiales</taxon>
        <taxon>Xanthobacteraceae</taxon>
        <taxon>Ancylobacter</taxon>
    </lineage>
</organism>
<feature type="transmembrane region" description="Helical" evidence="1">
    <location>
        <begin position="157"/>
        <end position="177"/>
    </location>
</feature>
<keyword evidence="1" id="KW-0472">Membrane</keyword>
<feature type="transmembrane region" description="Helical" evidence="1">
    <location>
        <begin position="23"/>
        <end position="46"/>
    </location>
</feature>
<dbReference type="RefSeq" id="WP_258733963.1">
    <property type="nucleotide sequence ID" value="NZ_JANTHZ010000008.1"/>
</dbReference>
<proteinExistence type="predicted"/>
<dbReference type="EMBL" id="JANTHZ010000008">
    <property type="protein sequence ID" value="MCS0496803.1"/>
    <property type="molecule type" value="Genomic_DNA"/>
</dbReference>
<protein>
    <submittedName>
        <fullName evidence="2">NrsF family protein</fullName>
    </submittedName>
</protein>
<accession>A0A9X2PIG8</accession>
<feature type="transmembrane region" description="Helical" evidence="1">
    <location>
        <begin position="58"/>
        <end position="78"/>
    </location>
</feature>
<gene>
    <name evidence="2" type="ORF">NVS89_17005</name>
</gene>
<keyword evidence="1" id="KW-1133">Transmembrane helix</keyword>
<dbReference type="InterPro" id="IPR009495">
    <property type="entry name" value="NrsF"/>
</dbReference>
<feature type="transmembrane region" description="Helical" evidence="1">
    <location>
        <begin position="90"/>
        <end position="111"/>
    </location>
</feature>